<gene>
    <name evidence="4" type="ORF">GCM10022279_20850</name>
</gene>
<sequence>MPLELRTLIGPDGSLQLSQAEVPQPRPAAADEVVVRVEAAPINPSDLALLLGGADLGQAQAARVQDRPAVVAPVPPERLAGLAARIGQPLSAGNEGAGTVVAAGSAPEAQALLGRRVAVLALPGQGIYAQYRAVAASQCLALPPGASAAQGAAAFVNPLTALGMVETARREGHTALALTAAASSLGQMLLRLCQGDGLELVCIVRRPEQAALLRAQGARHVVDSSAPDFAARLVDTFAATGTRLAFDATGGGAMPGQLIQAMEAALLRQPGRGYDRYGSQIHKQVYIYGYLERGPTALPPGLGMAWGVNGWLVFSFWRALPPERRAALQARIAAELTTTFATRYEREWTLDELLTPEALRACAQMATGRKCLLRLAPDGS</sequence>
<dbReference type="PANTHER" id="PTHR48106:SF18">
    <property type="entry name" value="QUINONE OXIDOREDUCTASE PIG3"/>
    <property type="match status" value="1"/>
</dbReference>
<evidence type="ECO:0000256" key="2">
    <source>
        <dbReference type="ARBA" id="ARBA00023002"/>
    </source>
</evidence>
<dbReference type="Pfam" id="PF08240">
    <property type="entry name" value="ADH_N"/>
    <property type="match status" value="1"/>
</dbReference>
<name>A0ABP7RGE2_9BURK</name>
<protein>
    <submittedName>
        <fullName evidence="4">Zinc-binding dehydrogenase</fullName>
    </submittedName>
</protein>
<organism evidence="4 5">
    <name type="scientific">Comamonas faecalis</name>
    <dbReference type="NCBI Taxonomy" id="1387849"/>
    <lineage>
        <taxon>Bacteria</taxon>
        <taxon>Pseudomonadati</taxon>
        <taxon>Pseudomonadota</taxon>
        <taxon>Betaproteobacteria</taxon>
        <taxon>Burkholderiales</taxon>
        <taxon>Comamonadaceae</taxon>
        <taxon>Comamonas</taxon>
    </lineage>
</organism>
<proteinExistence type="predicted"/>
<dbReference type="SUPFAM" id="SSF51735">
    <property type="entry name" value="NAD(P)-binding Rossmann-fold domains"/>
    <property type="match status" value="1"/>
</dbReference>
<evidence type="ECO:0000313" key="4">
    <source>
        <dbReference type="EMBL" id="GAA3997039.1"/>
    </source>
</evidence>
<dbReference type="InterPro" id="IPR020843">
    <property type="entry name" value="ER"/>
</dbReference>
<dbReference type="SUPFAM" id="SSF50129">
    <property type="entry name" value="GroES-like"/>
    <property type="match status" value="1"/>
</dbReference>
<dbReference type="SMART" id="SM00829">
    <property type="entry name" value="PKS_ER"/>
    <property type="match status" value="1"/>
</dbReference>
<evidence type="ECO:0000256" key="1">
    <source>
        <dbReference type="ARBA" id="ARBA00022857"/>
    </source>
</evidence>
<dbReference type="RefSeq" id="WP_344869640.1">
    <property type="nucleotide sequence ID" value="NZ_BAABBP010000017.1"/>
</dbReference>
<evidence type="ECO:0000313" key="5">
    <source>
        <dbReference type="Proteomes" id="UP001501627"/>
    </source>
</evidence>
<feature type="domain" description="Enoyl reductase (ER)" evidence="3">
    <location>
        <begin position="10"/>
        <end position="373"/>
    </location>
</feature>
<dbReference type="PANTHER" id="PTHR48106">
    <property type="entry name" value="QUINONE OXIDOREDUCTASE PIG3-RELATED"/>
    <property type="match status" value="1"/>
</dbReference>
<dbReference type="InterPro" id="IPR013154">
    <property type="entry name" value="ADH-like_N"/>
</dbReference>
<comment type="caution">
    <text evidence="4">The sequence shown here is derived from an EMBL/GenBank/DDBJ whole genome shotgun (WGS) entry which is preliminary data.</text>
</comment>
<keyword evidence="5" id="KW-1185">Reference proteome</keyword>
<dbReference type="EMBL" id="BAABBP010000017">
    <property type="protein sequence ID" value="GAA3997039.1"/>
    <property type="molecule type" value="Genomic_DNA"/>
</dbReference>
<dbReference type="Gene3D" id="3.40.50.720">
    <property type="entry name" value="NAD(P)-binding Rossmann-like Domain"/>
    <property type="match status" value="1"/>
</dbReference>
<dbReference type="Proteomes" id="UP001501627">
    <property type="component" value="Unassembled WGS sequence"/>
</dbReference>
<accession>A0ABP7RGE2</accession>
<dbReference type="Gene3D" id="3.90.180.10">
    <property type="entry name" value="Medium-chain alcohol dehydrogenases, catalytic domain"/>
    <property type="match status" value="1"/>
</dbReference>
<keyword evidence="1" id="KW-0521">NADP</keyword>
<evidence type="ECO:0000259" key="3">
    <source>
        <dbReference type="SMART" id="SM00829"/>
    </source>
</evidence>
<reference evidence="5" key="1">
    <citation type="journal article" date="2019" name="Int. J. Syst. Evol. Microbiol.">
        <title>The Global Catalogue of Microorganisms (GCM) 10K type strain sequencing project: providing services to taxonomists for standard genome sequencing and annotation.</title>
        <authorList>
            <consortium name="The Broad Institute Genomics Platform"/>
            <consortium name="The Broad Institute Genome Sequencing Center for Infectious Disease"/>
            <person name="Wu L."/>
            <person name="Ma J."/>
        </authorList>
    </citation>
    <scope>NUCLEOTIDE SEQUENCE [LARGE SCALE GENOMIC DNA]</scope>
    <source>
        <strain evidence="5">JCM 17561</strain>
    </source>
</reference>
<dbReference type="InterPro" id="IPR011032">
    <property type="entry name" value="GroES-like_sf"/>
</dbReference>
<dbReference type="InterPro" id="IPR036291">
    <property type="entry name" value="NAD(P)-bd_dom_sf"/>
</dbReference>
<keyword evidence="2" id="KW-0560">Oxidoreductase</keyword>